<gene>
    <name evidence="7" type="ORF">DM01DRAFT_1333965</name>
</gene>
<reference evidence="7 8" key="1">
    <citation type="submission" date="2016-07" db="EMBL/GenBank/DDBJ databases">
        <title>Pervasive Adenine N6-methylation of Active Genes in Fungi.</title>
        <authorList>
            <consortium name="DOE Joint Genome Institute"/>
            <person name="Mondo S.J."/>
            <person name="Dannebaum R.O."/>
            <person name="Kuo R.C."/>
            <person name="Labutti K."/>
            <person name="Haridas S."/>
            <person name="Kuo A."/>
            <person name="Salamov A."/>
            <person name="Ahrendt S.R."/>
            <person name="Lipzen A."/>
            <person name="Sullivan W."/>
            <person name="Andreopoulos W.B."/>
            <person name="Clum A."/>
            <person name="Lindquist E."/>
            <person name="Daum C."/>
            <person name="Ramamoorthy G.K."/>
            <person name="Gryganskyi A."/>
            <person name="Culley D."/>
            <person name="Magnuson J.K."/>
            <person name="James T.Y."/>
            <person name="O'Malley M.A."/>
            <person name="Stajich J.E."/>
            <person name="Spatafora J.W."/>
            <person name="Visel A."/>
            <person name="Grigoriev I.V."/>
        </authorList>
    </citation>
    <scope>NUCLEOTIDE SEQUENCE [LARGE SCALE GENOMIC DNA]</scope>
    <source>
        <strain evidence="7 8">NRRL 3301</strain>
    </source>
</reference>
<dbReference type="Pfam" id="PF00010">
    <property type="entry name" value="HLH"/>
    <property type="match status" value="1"/>
</dbReference>
<dbReference type="GO" id="GO:0000981">
    <property type="term" value="F:DNA-binding transcription factor activity, RNA polymerase II-specific"/>
    <property type="evidence" value="ECO:0007669"/>
    <property type="project" value="TreeGrafter"/>
</dbReference>
<evidence type="ECO:0000256" key="4">
    <source>
        <dbReference type="ARBA" id="ARBA00023163"/>
    </source>
</evidence>
<dbReference type="SUPFAM" id="SSF47459">
    <property type="entry name" value="HLH, helix-loop-helix DNA-binding domain"/>
    <property type="match status" value="1"/>
</dbReference>
<dbReference type="STRING" id="101127.A0A1X2GPA4"/>
<dbReference type="EMBL" id="MCGT01000007">
    <property type="protein sequence ID" value="ORX58313.1"/>
    <property type="molecule type" value="Genomic_DNA"/>
</dbReference>
<accession>A0A1X2GPA4</accession>
<evidence type="ECO:0000313" key="7">
    <source>
        <dbReference type="EMBL" id="ORX58313.1"/>
    </source>
</evidence>
<dbReference type="InterPro" id="IPR011598">
    <property type="entry name" value="bHLH_dom"/>
</dbReference>
<organism evidence="7 8">
    <name type="scientific">Hesseltinella vesiculosa</name>
    <dbReference type="NCBI Taxonomy" id="101127"/>
    <lineage>
        <taxon>Eukaryota</taxon>
        <taxon>Fungi</taxon>
        <taxon>Fungi incertae sedis</taxon>
        <taxon>Mucoromycota</taxon>
        <taxon>Mucoromycotina</taxon>
        <taxon>Mucoromycetes</taxon>
        <taxon>Mucorales</taxon>
        <taxon>Cunninghamellaceae</taxon>
        <taxon>Hesseltinella</taxon>
    </lineage>
</organism>
<keyword evidence="5" id="KW-0539">Nucleus</keyword>
<dbReference type="Gene3D" id="4.10.280.10">
    <property type="entry name" value="Helix-loop-helix DNA-binding domain"/>
    <property type="match status" value="1"/>
</dbReference>
<evidence type="ECO:0000256" key="5">
    <source>
        <dbReference type="ARBA" id="ARBA00023242"/>
    </source>
</evidence>
<dbReference type="SMART" id="SM00353">
    <property type="entry name" value="HLH"/>
    <property type="match status" value="1"/>
</dbReference>
<dbReference type="PANTHER" id="PTHR45776">
    <property type="entry name" value="MIP04163P"/>
    <property type="match status" value="1"/>
</dbReference>
<feature type="domain" description="BHLH" evidence="6">
    <location>
        <begin position="59"/>
        <end position="109"/>
    </location>
</feature>
<name>A0A1X2GPA4_9FUNG</name>
<dbReference type="OrthoDB" id="690068at2759"/>
<evidence type="ECO:0000256" key="1">
    <source>
        <dbReference type="ARBA" id="ARBA00004123"/>
    </source>
</evidence>
<dbReference type="GO" id="GO:0000978">
    <property type="term" value="F:RNA polymerase II cis-regulatory region sequence-specific DNA binding"/>
    <property type="evidence" value="ECO:0007669"/>
    <property type="project" value="TreeGrafter"/>
</dbReference>
<evidence type="ECO:0000259" key="6">
    <source>
        <dbReference type="PROSITE" id="PS50888"/>
    </source>
</evidence>
<proteinExistence type="predicted"/>
<keyword evidence="3" id="KW-0238">DNA-binding</keyword>
<dbReference type="AlphaFoldDB" id="A0A1X2GPA4"/>
<dbReference type="GO" id="GO:0005634">
    <property type="term" value="C:nucleus"/>
    <property type="evidence" value="ECO:0007669"/>
    <property type="project" value="UniProtKB-SubCell"/>
</dbReference>
<comment type="subcellular location">
    <subcellularLocation>
        <location evidence="1">Nucleus</location>
    </subcellularLocation>
</comment>
<keyword evidence="4" id="KW-0804">Transcription</keyword>
<dbReference type="Proteomes" id="UP000242146">
    <property type="component" value="Unassembled WGS sequence"/>
</dbReference>
<evidence type="ECO:0000256" key="3">
    <source>
        <dbReference type="ARBA" id="ARBA00023125"/>
    </source>
</evidence>
<dbReference type="PANTHER" id="PTHR45776:SF2">
    <property type="entry name" value="MIP04163P"/>
    <property type="match status" value="1"/>
</dbReference>
<dbReference type="GO" id="GO:0046983">
    <property type="term" value="F:protein dimerization activity"/>
    <property type="evidence" value="ECO:0007669"/>
    <property type="project" value="InterPro"/>
</dbReference>
<dbReference type="PROSITE" id="PS50888">
    <property type="entry name" value="BHLH"/>
    <property type="match status" value="1"/>
</dbReference>
<comment type="caution">
    <text evidence="7">The sequence shown here is derived from an EMBL/GenBank/DDBJ whole genome shotgun (WGS) entry which is preliminary data.</text>
</comment>
<dbReference type="InterPro" id="IPR036638">
    <property type="entry name" value="HLH_DNA-bd_sf"/>
</dbReference>
<keyword evidence="8" id="KW-1185">Reference proteome</keyword>
<protein>
    <recommendedName>
        <fullName evidence="6">BHLH domain-containing protein</fullName>
    </recommendedName>
</protein>
<sequence>MADTEHTLPGALPPTPPISAKSLLIQHHPHHVQQDYDHTMDVDGMSSEKFEQMFERKRKRRESHNVVERRRRENINARIDDLYALLEPQETKPSRGTILQLTVDYVRDMQAKHYDQQQRILELEAQLRQQI</sequence>
<keyword evidence="2" id="KW-0805">Transcription regulation</keyword>
<evidence type="ECO:0000256" key="2">
    <source>
        <dbReference type="ARBA" id="ARBA00023015"/>
    </source>
</evidence>
<evidence type="ECO:0000313" key="8">
    <source>
        <dbReference type="Proteomes" id="UP000242146"/>
    </source>
</evidence>